<evidence type="ECO:0000313" key="2">
    <source>
        <dbReference type="EMBL" id="MEA5361920.1"/>
    </source>
</evidence>
<gene>
    <name evidence="2" type="ORF">VA596_20450</name>
</gene>
<protein>
    <recommendedName>
        <fullName evidence="4">Ig-like domain-containing protein</fullName>
    </recommendedName>
</protein>
<sequence length="279" mass="28514">MVADRPKYFRYPNTGGIPTGWFMIHERMINSFGRNGRLGRADIHGVEELPNPTALPVSKEDSAMRTIARRAGLAGTLLVAGLAVAVPAQAAPQPGVAQIGSADFTKAGSAISVPVQGKCSVAGPKTATAQSVSKTGVTFGGGSSSCTTAVTDPKSDATTTTSTATGKNFELSALVSVGGPRIKLSTFKVTCTATHKQTNASWTYGGMSGITNPPSPVPVGYVSPIKKSNGTVLANAVFNIQNLPGDGSIGLTMLRINFLPASGITGQVILGHTSCSPTP</sequence>
<name>A0ABU5R6Q7_9PSEU</name>
<feature type="region of interest" description="Disordered" evidence="1">
    <location>
        <begin position="139"/>
        <end position="162"/>
    </location>
</feature>
<comment type="caution">
    <text evidence="2">The sequence shown here is derived from an EMBL/GenBank/DDBJ whole genome shotgun (WGS) entry which is preliminary data.</text>
</comment>
<evidence type="ECO:0000256" key="1">
    <source>
        <dbReference type="SAM" id="MobiDB-lite"/>
    </source>
</evidence>
<proteinExistence type="predicted"/>
<organism evidence="2 3">
    <name type="scientific">Amycolatopsis heterodermiae</name>
    <dbReference type="NCBI Taxonomy" id="3110235"/>
    <lineage>
        <taxon>Bacteria</taxon>
        <taxon>Bacillati</taxon>
        <taxon>Actinomycetota</taxon>
        <taxon>Actinomycetes</taxon>
        <taxon>Pseudonocardiales</taxon>
        <taxon>Pseudonocardiaceae</taxon>
        <taxon>Amycolatopsis</taxon>
    </lineage>
</organism>
<evidence type="ECO:0008006" key="4">
    <source>
        <dbReference type="Google" id="ProtNLM"/>
    </source>
</evidence>
<dbReference type="EMBL" id="JAYFSI010000004">
    <property type="protein sequence ID" value="MEA5361920.1"/>
    <property type="molecule type" value="Genomic_DNA"/>
</dbReference>
<reference evidence="2 3" key="1">
    <citation type="submission" date="2023-12" db="EMBL/GenBank/DDBJ databases">
        <title>Amycolatopsis sp. V23-08.</title>
        <authorList>
            <person name="Somphong A."/>
        </authorList>
    </citation>
    <scope>NUCLEOTIDE SEQUENCE [LARGE SCALE GENOMIC DNA]</scope>
    <source>
        <strain evidence="2 3">V23-08</strain>
    </source>
</reference>
<dbReference type="RefSeq" id="WP_323329418.1">
    <property type="nucleotide sequence ID" value="NZ_JAYFSI010000004.1"/>
</dbReference>
<accession>A0ABU5R6Q7</accession>
<keyword evidence="3" id="KW-1185">Reference proteome</keyword>
<evidence type="ECO:0000313" key="3">
    <source>
        <dbReference type="Proteomes" id="UP001304298"/>
    </source>
</evidence>
<dbReference type="Proteomes" id="UP001304298">
    <property type="component" value="Unassembled WGS sequence"/>
</dbReference>